<keyword evidence="1" id="KW-0472">Membrane</keyword>
<name>A0A2P2NRT6_RHIMU</name>
<feature type="transmembrane region" description="Helical" evidence="1">
    <location>
        <begin position="21"/>
        <end position="38"/>
    </location>
</feature>
<evidence type="ECO:0000313" key="2">
    <source>
        <dbReference type="EMBL" id="MBX45130.1"/>
    </source>
</evidence>
<proteinExistence type="predicted"/>
<dbReference type="EMBL" id="GGEC01064646">
    <property type="protein sequence ID" value="MBX45130.1"/>
    <property type="molecule type" value="Transcribed_RNA"/>
</dbReference>
<organism evidence="2">
    <name type="scientific">Rhizophora mucronata</name>
    <name type="common">Asiatic mangrove</name>
    <dbReference type="NCBI Taxonomy" id="61149"/>
    <lineage>
        <taxon>Eukaryota</taxon>
        <taxon>Viridiplantae</taxon>
        <taxon>Streptophyta</taxon>
        <taxon>Embryophyta</taxon>
        <taxon>Tracheophyta</taxon>
        <taxon>Spermatophyta</taxon>
        <taxon>Magnoliopsida</taxon>
        <taxon>eudicotyledons</taxon>
        <taxon>Gunneridae</taxon>
        <taxon>Pentapetalae</taxon>
        <taxon>rosids</taxon>
        <taxon>fabids</taxon>
        <taxon>Malpighiales</taxon>
        <taxon>Rhizophoraceae</taxon>
        <taxon>Rhizophora</taxon>
    </lineage>
</organism>
<protein>
    <submittedName>
        <fullName evidence="2">Uncharacterized protein</fullName>
    </submittedName>
</protein>
<keyword evidence="1" id="KW-0812">Transmembrane</keyword>
<keyword evidence="1" id="KW-1133">Transmembrane helix</keyword>
<reference evidence="2" key="1">
    <citation type="submission" date="2018-02" db="EMBL/GenBank/DDBJ databases">
        <title>Rhizophora mucronata_Transcriptome.</title>
        <authorList>
            <person name="Meera S.P."/>
            <person name="Sreeshan A."/>
            <person name="Augustine A."/>
        </authorList>
    </citation>
    <scope>NUCLEOTIDE SEQUENCE</scope>
    <source>
        <tissue evidence="2">Leaf</tissue>
    </source>
</reference>
<dbReference type="AlphaFoldDB" id="A0A2P2NRT6"/>
<evidence type="ECO:0000256" key="1">
    <source>
        <dbReference type="SAM" id="Phobius"/>
    </source>
</evidence>
<accession>A0A2P2NRT6</accession>
<sequence>MMCCPQCSGSCAALRFSEIRNLLSMVFLKQLLIIIIIGW</sequence>